<dbReference type="Pfam" id="PF00990">
    <property type="entry name" value="GGDEF"/>
    <property type="match status" value="1"/>
</dbReference>
<dbReference type="InterPro" id="IPR050706">
    <property type="entry name" value="Cyclic-di-GMP_PDE-like"/>
</dbReference>
<dbReference type="Gene3D" id="3.20.20.450">
    <property type="entry name" value="EAL domain"/>
    <property type="match status" value="1"/>
</dbReference>
<gene>
    <name evidence="4" type="ORF">JK634_00750</name>
</gene>
<dbReference type="FunFam" id="3.20.20.450:FF:000001">
    <property type="entry name" value="Cyclic di-GMP phosphodiesterase yahA"/>
    <property type="match status" value="1"/>
</dbReference>
<sequence length="495" mass="57263">MNLSTDLFKGYFIFLHFLVLVVFLILLGVIKRDKKSGVKVEDTKNELIATKKELKKQYDELLERDEKIKYLANHDSLTKLCNKSYLIKRLYEIVDFENKNRKFALLFLDIGDFKNTNDILGHHYGDQLLILIAKQLRKVIDDKCSIYRWGGDDFIVLFDNYKEKTEVIVLADSIINNINDEFKIEEKKVYVSLNIGIAIYPYDGTDINNIIKNSEVAMYEAKKLGKNKYRFYDKMLFEKIYRKDILEKHLRNSIKNNELSIKYQPQYNVETKKIIGYEALLRWNSKELGEISPAEFISVAEDSGLIISLGEWILREACIQNSKWIEKGIKNIIAINISPIQFEQSDFIEIVSNVLEENNLEPEQLELEITETALIKSLDRSIKTLEKLKKLGVKVSLDDFGTGYSSLNYLKNLPIDNLKIDKSFINDIAVSDNSKHILTGIIQLAHTLNLKVIAEGIETNEQYEILKKINCDIAQGFLFSKPISNNEIEKILMIS</sequence>
<proteinExistence type="predicted"/>
<name>A0A937FCM7_9CLOT</name>
<dbReference type="InterPro" id="IPR043128">
    <property type="entry name" value="Rev_trsase/Diguanyl_cyclase"/>
</dbReference>
<reference evidence="4" key="1">
    <citation type="submission" date="2021-01" db="EMBL/GenBank/DDBJ databases">
        <title>Genome public.</title>
        <authorList>
            <person name="Liu C."/>
            <person name="Sun Q."/>
        </authorList>
    </citation>
    <scope>NUCLEOTIDE SEQUENCE</scope>
    <source>
        <strain evidence="4">YIM B02565</strain>
    </source>
</reference>
<evidence type="ECO:0000256" key="1">
    <source>
        <dbReference type="SAM" id="Phobius"/>
    </source>
</evidence>
<dbReference type="SUPFAM" id="SSF141868">
    <property type="entry name" value="EAL domain-like"/>
    <property type="match status" value="1"/>
</dbReference>
<dbReference type="PROSITE" id="PS50887">
    <property type="entry name" value="GGDEF"/>
    <property type="match status" value="1"/>
</dbReference>
<dbReference type="SMART" id="SM00052">
    <property type="entry name" value="EAL"/>
    <property type="match status" value="1"/>
</dbReference>
<dbReference type="GO" id="GO:0071111">
    <property type="term" value="F:cyclic-guanylate-specific phosphodiesterase activity"/>
    <property type="evidence" value="ECO:0007669"/>
    <property type="project" value="InterPro"/>
</dbReference>
<dbReference type="CDD" id="cd01949">
    <property type="entry name" value="GGDEF"/>
    <property type="match status" value="1"/>
</dbReference>
<keyword evidence="5" id="KW-1185">Reference proteome</keyword>
<dbReference type="NCBIfam" id="TIGR00254">
    <property type="entry name" value="GGDEF"/>
    <property type="match status" value="1"/>
</dbReference>
<feature type="domain" description="EAL" evidence="2">
    <location>
        <begin position="243"/>
        <end position="495"/>
    </location>
</feature>
<dbReference type="PROSITE" id="PS50883">
    <property type="entry name" value="EAL"/>
    <property type="match status" value="1"/>
</dbReference>
<comment type="caution">
    <text evidence="4">The sequence shown here is derived from an EMBL/GenBank/DDBJ whole genome shotgun (WGS) entry which is preliminary data.</text>
</comment>
<feature type="domain" description="GGDEF" evidence="3">
    <location>
        <begin position="101"/>
        <end position="234"/>
    </location>
</feature>
<keyword evidence="1" id="KW-0472">Membrane</keyword>
<feature type="transmembrane region" description="Helical" evidence="1">
    <location>
        <begin position="12"/>
        <end position="30"/>
    </location>
</feature>
<dbReference type="SMART" id="SM00267">
    <property type="entry name" value="GGDEF"/>
    <property type="match status" value="1"/>
</dbReference>
<dbReference type="PANTHER" id="PTHR33121">
    <property type="entry name" value="CYCLIC DI-GMP PHOSPHODIESTERASE PDEF"/>
    <property type="match status" value="1"/>
</dbReference>
<dbReference type="InterPro" id="IPR001633">
    <property type="entry name" value="EAL_dom"/>
</dbReference>
<keyword evidence="1" id="KW-1133">Transmembrane helix</keyword>
<evidence type="ECO:0000259" key="2">
    <source>
        <dbReference type="PROSITE" id="PS50883"/>
    </source>
</evidence>
<dbReference type="EMBL" id="JAESWA010000004">
    <property type="protein sequence ID" value="MBL4930340.1"/>
    <property type="molecule type" value="Genomic_DNA"/>
</dbReference>
<evidence type="ECO:0000313" key="4">
    <source>
        <dbReference type="EMBL" id="MBL4930340.1"/>
    </source>
</evidence>
<keyword evidence="1" id="KW-0812">Transmembrane</keyword>
<protein>
    <submittedName>
        <fullName evidence="4">Bifunctional diguanylate cyclase/phosphodiesterase</fullName>
    </submittedName>
</protein>
<accession>A0A937FCM7</accession>
<dbReference type="RefSeq" id="WP_202765723.1">
    <property type="nucleotide sequence ID" value="NZ_JAESWA010000004.1"/>
</dbReference>
<dbReference type="PANTHER" id="PTHR33121:SF71">
    <property type="entry name" value="OXYGEN SENSOR PROTEIN DOSP"/>
    <property type="match status" value="1"/>
</dbReference>
<dbReference type="InterPro" id="IPR035919">
    <property type="entry name" value="EAL_sf"/>
</dbReference>
<dbReference type="Proteomes" id="UP000623681">
    <property type="component" value="Unassembled WGS sequence"/>
</dbReference>
<organism evidence="4 5">
    <name type="scientific">Clostridium paridis</name>
    <dbReference type="NCBI Taxonomy" id="2803863"/>
    <lineage>
        <taxon>Bacteria</taxon>
        <taxon>Bacillati</taxon>
        <taxon>Bacillota</taxon>
        <taxon>Clostridia</taxon>
        <taxon>Eubacteriales</taxon>
        <taxon>Clostridiaceae</taxon>
        <taxon>Clostridium</taxon>
    </lineage>
</organism>
<dbReference type="InterPro" id="IPR029787">
    <property type="entry name" value="Nucleotide_cyclase"/>
</dbReference>
<evidence type="ECO:0000259" key="3">
    <source>
        <dbReference type="PROSITE" id="PS50887"/>
    </source>
</evidence>
<dbReference type="AlphaFoldDB" id="A0A937FCM7"/>
<dbReference type="Pfam" id="PF00563">
    <property type="entry name" value="EAL"/>
    <property type="match status" value="1"/>
</dbReference>
<dbReference type="SUPFAM" id="SSF55073">
    <property type="entry name" value="Nucleotide cyclase"/>
    <property type="match status" value="1"/>
</dbReference>
<dbReference type="CDD" id="cd01948">
    <property type="entry name" value="EAL"/>
    <property type="match status" value="1"/>
</dbReference>
<evidence type="ECO:0000313" key="5">
    <source>
        <dbReference type="Proteomes" id="UP000623681"/>
    </source>
</evidence>
<dbReference type="Gene3D" id="3.30.70.270">
    <property type="match status" value="1"/>
</dbReference>
<dbReference type="InterPro" id="IPR000160">
    <property type="entry name" value="GGDEF_dom"/>
</dbReference>